<dbReference type="EMBL" id="QXFV01000224">
    <property type="protein sequence ID" value="KAE9045011.1"/>
    <property type="molecule type" value="Genomic_DNA"/>
</dbReference>
<evidence type="ECO:0000313" key="2">
    <source>
        <dbReference type="EMBL" id="KAE9039567.1"/>
    </source>
</evidence>
<dbReference type="AlphaFoldDB" id="A0A6A3N5J9"/>
<feature type="chain" id="PRO_5036380217" description="Secreted protein" evidence="1">
    <location>
        <begin position="27"/>
        <end position="54"/>
    </location>
</feature>
<evidence type="ECO:0008006" key="8">
    <source>
        <dbReference type="Google" id="ProtNLM"/>
    </source>
</evidence>
<name>A0A6A3N5J9_9STRA</name>
<organism evidence="2 7">
    <name type="scientific">Phytophthora rubi</name>
    <dbReference type="NCBI Taxonomy" id="129364"/>
    <lineage>
        <taxon>Eukaryota</taxon>
        <taxon>Sar</taxon>
        <taxon>Stramenopiles</taxon>
        <taxon>Oomycota</taxon>
        <taxon>Peronosporomycetes</taxon>
        <taxon>Peronosporales</taxon>
        <taxon>Peronosporaceae</taxon>
        <taxon>Phytophthora</taxon>
    </lineage>
</organism>
<dbReference type="EMBL" id="QXFU01000230">
    <property type="protein sequence ID" value="KAE9039567.1"/>
    <property type="molecule type" value="Genomic_DNA"/>
</dbReference>
<protein>
    <recommendedName>
        <fullName evidence="8">Secreted protein</fullName>
    </recommendedName>
</protein>
<keyword evidence="6" id="KW-1185">Reference proteome</keyword>
<dbReference type="Proteomes" id="UP000434957">
    <property type="component" value="Unassembled WGS sequence"/>
</dbReference>
<dbReference type="Proteomes" id="UP000429607">
    <property type="component" value="Unassembled WGS sequence"/>
</dbReference>
<dbReference type="EMBL" id="QXFT01000221">
    <property type="protein sequence ID" value="KAE9350454.1"/>
    <property type="molecule type" value="Genomic_DNA"/>
</dbReference>
<proteinExistence type="predicted"/>
<comment type="caution">
    <text evidence="2">The sequence shown here is derived from an EMBL/GenBank/DDBJ whole genome shotgun (WGS) entry which is preliminary data.</text>
</comment>
<accession>A0A6A3N5J9</accession>
<gene>
    <name evidence="3" type="ORF">PR001_g5130</name>
    <name evidence="2" type="ORF">PR002_g5415</name>
    <name evidence="4" type="ORF">PR003_g5346</name>
</gene>
<feature type="signal peptide" evidence="1">
    <location>
        <begin position="1"/>
        <end position="26"/>
    </location>
</feature>
<dbReference type="Proteomes" id="UP000435112">
    <property type="component" value="Unassembled WGS sequence"/>
</dbReference>
<evidence type="ECO:0000256" key="1">
    <source>
        <dbReference type="SAM" id="SignalP"/>
    </source>
</evidence>
<keyword evidence="1" id="KW-0732">Signal</keyword>
<sequence length="54" mass="5713">MLCCSASSSATASIAIMLCCSAVSQCYCTDGVQSYHALLVSSRVQILRGQFALY</sequence>
<evidence type="ECO:0000313" key="7">
    <source>
        <dbReference type="Proteomes" id="UP000435112"/>
    </source>
</evidence>
<evidence type="ECO:0000313" key="4">
    <source>
        <dbReference type="EMBL" id="KAE9350454.1"/>
    </source>
</evidence>
<evidence type="ECO:0000313" key="5">
    <source>
        <dbReference type="Proteomes" id="UP000429607"/>
    </source>
</evidence>
<reference evidence="5 7" key="1">
    <citation type="submission" date="2018-09" db="EMBL/GenBank/DDBJ databases">
        <title>Genomic investigation of the strawberry pathogen Phytophthora fragariae indicates pathogenicity is determined by transcriptional variation in three key races.</title>
        <authorList>
            <person name="Adams T.M."/>
            <person name="Armitage A.D."/>
            <person name="Sobczyk M.K."/>
            <person name="Bates H.J."/>
            <person name="Dunwell J.M."/>
            <person name="Nellist C.F."/>
            <person name="Harrison R.J."/>
        </authorList>
    </citation>
    <scope>NUCLEOTIDE SEQUENCE [LARGE SCALE GENOMIC DNA]</scope>
    <source>
        <strain evidence="3 5">SCRP249</strain>
        <strain evidence="2 7">SCRP324</strain>
        <strain evidence="4 6">SCRP333</strain>
    </source>
</reference>
<evidence type="ECO:0000313" key="3">
    <source>
        <dbReference type="EMBL" id="KAE9045011.1"/>
    </source>
</evidence>
<evidence type="ECO:0000313" key="6">
    <source>
        <dbReference type="Proteomes" id="UP000434957"/>
    </source>
</evidence>